<dbReference type="GO" id="GO:0005829">
    <property type="term" value="C:cytosol"/>
    <property type="evidence" value="ECO:0007669"/>
    <property type="project" value="TreeGrafter"/>
</dbReference>
<accession>A0A3E0VC11</accession>
<comment type="similarity">
    <text evidence="1">Belongs to the HipA Ser/Thr kinase family.</text>
</comment>
<dbReference type="Pfam" id="PF07804">
    <property type="entry name" value="HipA_C"/>
    <property type="match status" value="1"/>
</dbReference>
<dbReference type="InterPro" id="IPR012893">
    <property type="entry name" value="HipA-like_C"/>
</dbReference>
<keyword evidence="3" id="KW-0418">Kinase</keyword>
<sequence>MRLAVAVYGTIVGHIQGVDNRTFDFTASAEGIARFGTNSRVLSVAIPLVPVPTRQHVARRRSWFGELLPEGNQLDFMLTQSGLHRGDTLGFLAHYGRDIAGAVELWDVDDPTEPRRPEVEAVSDSQIRQLLEDPLGSPLGNDATRGRTSLAGVQPKIVLARLEDGWGRVLGGFPSSHILKPRLESNPTVIYDEEFGSRLARHLGLLTHQTRIDAFAGLPALVTERFDRHGGERLHQEDFNQALGASGNQKYQELGGVTSLARVAESLNRNGRTGDLRMLARLTVAGVAIGNLDMHTKNLGLLHAESGDVRLAPAYDFVPMAHLGHPDGRFALSVNRMYSFRAVTADDLSAEIGSWGVRQAARLVRETLEELQTVVQTEVPLAGAHDSLHQDVSRFTANLLAGRPAGTG</sequence>
<dbReference type="AlphaFoldDB" id="A0A3E0VC11"/>
<dbReference type="Pfam" id="PF13657">
    <property type="entry name" value="Couple_hipA"/>
    <property type="match status" value="1"/>
</dbReference>
<evidence type="ECO:0000259" key="5">
    <source>
        <dbReference type="Pfam" id="PF13657"/>
    </source>
</evidence>
<evidence type="ECO:0000313" key="6">
    <source>
        <dbReference type="EMBL" id="RFA07048.1"/>
    </source>
</evidence>
<organism evidence="6 7">
    <name type="scientific">Subtercola boreus</name>
    <dbReference type="NCBI Taxonomy" id="120213"/>
    <lineage>
        <taxon>Bacteria</taxon>
        <taxon>Bacillati</taxon>
        <taxon>Actinomycetota</taxon>
        <taxon>Actinomycetes</taxon>
        <taxon>Micrococcales</taxon>
        <taxon>Microbacteriaceae</taxon>
        <taxon>Subtercola</taxon>
    </lineage>
</organism>
<reference evidence="6 7" key="1">
    <citation type="submission" date="2017-04" db="EMBL/GenBank/DDBJ databases">
        <title>Comparative genome analysis of Subtercola boreus.</title>
        <authorList>
            <person name="Cho Y.-J."/>
            <person name="Cho A."/>
            <person name="Kim O.-S."/>
            <person name="Lee J.-I."/>
        </authorList>
    </citation>
    <scope>NUCLEOTIDE SEQUENCE [LARGE SCALE GENOMIC DNA]</scope>
    <source>
        <strain evidence="6 7">P27444</strain>
    </source>
</reference>
<evidence type="ECO:0000313" key="7">
    <source>
        <dbReference type="Proteomes" id="UP000256709"/>
    </source>
</evidence>
<evidence type="ECO:0000256" key="3">
    <source>
        <dbReference type="ARBA" id="ARBA00022777"/>
    </source>
</evidence>
<dbReference type="GO" id="GO:0004674">
    <property type="term" value="F:protein serine/threonine kinase activity"/>
    <property type="evidence" value="ECO:0007669"/>
    <property type="project" value="TreeGrafter"/>
</dbReference>
<proteinExistence type="inferred from homology"/>
<feature type="domain" description="HipA N-terminal subdomain 1" evidence="5">
    <location>
        <begin position="3"/>
        <end position="105"/>
    </location>
</feature>
<keyword evidence="2" id="KW-0808">Transferase</keyword>
<feature type="domain" description="HipA-like C-terminal" evidence="4">
    <location>
        <begin position="148"/>
        <end position="371"/>
    </location>
</feature>
<dbReference type="InterPro" id="IPR052028">
    <property type="entry name" value="HipA_Ser/Thr_kinase"/>
</dbReference>
<dbReference type="PANTHER" id="PTHR37419">
    <property type="entry name" value="SERINE/THREONINE-PROTEIN KINASE TOXIN HIPA"/>
    <property type="match status" value="1"/>
</dbReference>
<dbReference type="Proteomes" id="UP000256709">
    <property type="component" value="Unassembled WGS sequence"/>
</dbReference>
<gene>
    <name evidence="6" type="ORF">B7R21_17155</name>
</gene>
<dbReference type="InterPro" id="IPR017508">
    <property type="entry name" value="HipA_N1"/>
</dbReference>
<name>A0A3E0VC11_9MICO</name>
<dbReference type="EMBL" id="NBXA01000032">
    <property type="protein sequence ID" value="RFA07048.1"/>
    <property type="molecule type" value="Genomic_DNA"/>
</dbReference>
<dbReference type="NCBIfam" id="TIGR03071">
    <property type="entry name" value="couple_hipA"/>
    <property type="match status" value="1"/>
</dbReference>
<evidence type="ECO:0000256" key="1">
    <source>
        <dbReference type="ARBA" id="ARBA00010164"/>
    </source>
</evidence>
<dbReference type="PANTHER" id="PTHR37419:SF1">
    <property type="entry name" value="SERINE_THREONINE-PROTEIN KINASE TOXIN HIPA"/>
    <property type="match status" value="1"/>
</dbReference>
<dbReference type="RefSeq" id="WP_116284477.1">
    <property type="nucleotide sequence ID" value="NZ_NBXA01000032.1"/>
</dbReference>
<comment type="caution">
    <text evidence="6">The sequence shown here is derived from an EMBL/GenBank/DDBJ whole genome shotgun (WGS) entry which is preliminary data.</text>
</comment>
<dbReference type="OrthoDB" id="3182374at2"/>
<evidence type="ECO:0000256" key="2">
    <source>
        <dbReference type="ARBA" id="ARBA00022679"/>
    </source>
</evidence>
<protein>
    <submittedName>
        <fullName evidence="6">Toxin HipA</fullName>
    </submittedName>
</protein>
<evidence type="ECO:0000259" key="4">
    <source>
        <dbReference type="Pfam" id="PF07804"/>
    </source>
</evidence>